<dbReference type="SMART" id="SM01417">
    <property type="entry name" value="Solute_trans_a"/>
    <property type="match status" value="1"/>
</dbReference>
<evidence type="ECO:0000256" key="1">
    <source>
        <dbReference type="ARBA" id="ARBA00004141"/>
    </source>
</evidence>
<protein>
    <recommendedName>
        <fullName evidence="8">Organic solute transporter alpha-like protein</fullName>
    </recommendedName>
</protein>
<feature type="transmembrane region" description="Helical" evidence="5">
    <location>
        <begin position="155"/>
        <end position="176"/>
    </location>
</feature>
<feature type="transmembrane region" description="Helical" evidence="5">
    <location>
        <begin position="60"/>
        <end position="79"/>
    </location>
</feature>
<name>A0AAV8X619_9CUCU</name>
<sequence length="347" mass="38599">MVCLKCVFFVISIFISATNTYGIIIVTVGSTALVLVLALFIDTLLYIMKNSSPRVKAHSAFVIGVYPVTSLATYFAILVPRAHLLAESITQGMFMAGMYQLFCLFVAYCGGEAELVNKVKPMQLSLKVGPCCCWPCCCLLPSFDISKKTVRMLRILVLQLPMVQGLVYLILLVMWAERESLYQINYMYVQPVVICSILIGIWGMSMTINVLKTSCEKYLLIGKFLVLQMVLIFAKLQGLSTRALVWFQVLPCKPPITPQVYANLIHNTLMLSEMVLLGAIARYLYKRSLPEITFRTSRISTIGGIMTSETCNNNTITCDNFNSILGTEKKPDGGLNGVDNLAIEIDE</sequence>
<evidence type="ECO:0000256" key="5">
    <source>
        <dbReference type="SAM" id="Phobius"/>
    </source>
</evidence>
<feature type="transmembrane region" description="Helical" evidence="5">
    <location>
        <begin position="218"/>
        <end position="236"/>
    </location>
</feature>
<gene>
    <name evidence="6" type="ORF">NQ318_000640</name>
</gene>
<dbReference type="AlphaFoldDB" id="A0AAV8X619"/>
<dbReference type="PANTHER" id="PTHR23423">
    <property type="entry name" value="ORGANIC SOLUTE TRANSPORTER-RELATED"/>
    <property type="match status" value="1"/>
</dbReference>
<organism evidence="6 7">
    <name type="scientific">Aromia moschata</name>
    <dbReference type="NCBI Taxonomy" id="1265417"/>
    <lineage>
        <taxon>Eukaryota</taxon>
        <taxon>Metazoa</taxon>
        <taxon>Ecdysozoa</taxon>
        <taxon>Arthropoda</taxon>
        <taxon>Hexapoda</taxon>
        <taxon>Insecta</taxon>
        <taxon>Pterygota</taxon>
        <taxon>Neoptera</taxon>
        <taxon>Endopterygota</taxon>
        <taxon>Coleoptera</taxon>
        <taxon>Polyphaga</taxon>
        <taxon>Cucujiformia</taxon>
        <taxon>Chrysomeloidea</taxon>
        <taxon>Cerambycidae</taxon>
        <taxon>Cerambycinae</taxon>
        <taxon>Callichromatini</taxon>
        <taxon>Aromia</taxon>
    </lineage>
</organism>
<keyword evidence="3 5" id="KW-1133">Transmembrane helix</keyword>
<accession>A0AAV8X619</accession>
<proteinExistence type="predicted"/>
<evidence type="ECO:0000256" key="4">
    <source>
        <dbReference type="ARBA" id="ARBA00023136"/>
    </source>
</evidence>
<feature type="transmembrane region" description="Helical" evidence="5">
    <location>
        <begin position="91"/>
        <end position="110"/>
    </location>
</feature>
<evidence type="ECO:0000313" key="7">
    <source>
        <dbReference type="Proteomes" id="UP001162162"/>
    </source>
</evidence>
<evidence type="ECO:0008006" key="8">
    <source>
        <dbReference type="Google" id="ProtNLM"/>
    </source>
</evidence>
<feature type="transmembrane region" description="Helical" evidence="5">
    <location>
        <begin position="264"/>
        <end position="285"/>
    </location>
</feature>
<comment type="caution">
    <text evidence="6">The sequence shown here is derived from an EMBL/GenBank/DDBJ whole genome shotgun (WGS) entry which is preliminary data.</text>
</comment>
<dbReference type="InterPro" id="IPR005178">
    <property type="entry name" value="Ostalpha/TMEM184C"/>
</dbReference>
<evidence type="ECO:0000313" key="6">
    <source>
        <dbReference type="EMBL" id="KAJ8934423.1"/>
    </source>
</evidence>
<feature type="transmembrane region" description="Helical" evidence="5">
    <location>
        <begin position="32"/>
        <end position="48"/>
    </location>
</feature>
<comment type="subcellular location">
    <subcellularLocation>
        <location evidence="1">Membrane</location>
        <topology evidence="1">Multi-pass membrane protein</topology>
    </subcellularLocation>
</comment>
<keyword evidence="7" id="KW-1185">Reference proteome</keyword>
<dbReference type="GO" id="GO:0016020">
    <property type="term" value="C:membrane"/>
    <property type="evidence" value="ECO:0007669"/>
    <property type="project" value="UniProtKB-SubCell"/>
</dbReference>
<dbReference type="Pfam" id="PF03619">
    <property type="entry name" value="Solute_trans_a"/>
    <property type="match status" value="1"/>
</dbReference>
<reference evidence="6" key="1">
    <citation type="journal article" date="2023" name="Insect Mol. Biol.">
        <title>Genome sequencing provides insights into the evolution of gene families encoding plant cell wall-degrading enzymes in longhorned beetles.</title>
        <authorList>
            <person name="Shin N.R."/>
            <person name="Okamura Y."/>
            <person name="Kirsch R."/>
            <person name="Pauchet Y."/>
        </authorList>
    </citation>
    <scope>NUCLEOTIDE SEQUENCE</scope>
    <source>
        <strain evidence="6">AMC_N1</strain>
    </source>
</reference>
<keyword evidence="2 5" id="KW-0812">Transmembrane</keyword>
<feature type="transmembrane region" description="Helical" evidence="5">
    <location>
        <begin position="188"/>
        <end position="211"/>
    </location>
</feature>
<dbReference type="Proteomes" id="UP001162162">
    <property type="component" value="Unassembled WGS sequence"/>
</dbReference>
<dbReference type="EMBL" id="JAPWTK010001045">
    <property type="protein sequence ID" value="KAJ8934423.1"/>
    <property type="molecule type" value="Genomic_DNA"/>
</dbReference>
<evidence type="ECO:0000256" key="3">
    <source>
        <dbReference type="ARBA" id="ARBA00022989"/>
    </source>
</evidence>
<evidence type="ECO:0000256" key="2">
    <source>
        <dbReference type="ARBA" id="ARBA00022692"/>
    </source>
</evidence>
<keyword evidence="4 5" id="KW-0472">Membrane</keyword>